<keyword evidence="6" id="KW-0255">Endonuclease</keyword>
<keyword evidence="12" id="KW-0511">Multifunctional enzyme</keyword>
<keyword evidence="2" id="KW-0645">Protease</keyword>
<evidence type="ECO:0000256" key="1">
    <source>
        <dbReference type="ARBA" id="ARBA00012493"/>
    </source>
</evidence>
<evidence type="ECO:0000256" key="12">
    <source>
        <dbReference type="ARBA" id="ARBA00023268"/>
    </source>
</evidence>
<evidence type="ECO:0000256" key="7">
    <source>
        <dbReference type="ARBA" id="ARBA00022801"/>
    </source>
</evidence>
<keyword evidence="7" id="KW-0378">Hydrolase</keyword>
<dbReference type="PROSITE" id="PS50878">
    <property type="entry name" value="RT_POL"/>
    <property type="match status" value="1"/>
</dbReference>
<dbReference type="GO" id="GO:0015074">
    <property type="term" value="P:DNA integration"/>
    <property type="evidence" value="ECO:0007669"/>
    <property type="project" value="UniProtKB-KW"/>
</dbReference>
<name>A0A224Z7V0_9ACAR</name>
<dbReference type="Gene3D" id="3.10.10.10">
    <property type="entry name" value="HIV Type 1 Reverse Transcriptase, subunit A, domain 1"/>
    <property type="match status" value="1"/>
</dbReference>
<dbReference type="Gene3D" id="3.30.420.10">
    <property type="entry name" value="Ribonuclease H-like superfamily/Ribonuclease H"/>
    <property type="match status" value="1"/>
</dbReference>
<keyword evidence="8" id="KW-0460">Magnesium</keyword>
<feature type="region of interest" description="Disordered" evidence="13">
    <location>
        <begin position="1011"/>
        <end position="1058"/>
    </location>
</feature>
<sequence length="1058" mass="118105">MHSSVRLCGKRERPALRTTSVAEAPERRPSVFFLTDRDSGLRFLVDTGAEVSVLPVGSTDRRVPSASPLQAVNNTTIATYGHRSLPLDLGLNRTFRWIFIVAAVKFAILGADFLRHFGLLVDVRNRRLHDPVSQATVQGNPSHHPPLSPTLLGPSGAERFTRILQDFPELTRQPPASAAVKHEVRHYIATSGPPVHARPRRLPPEKLKVARQEFEHMMELGIIRPSSSAWASPLHMVPKSTPGDWRPCGDYRALNQVTTPDRYPVPHIHDVTTRLHGATIFSKIDLVRAYHQIPVAPEDVPKTAIATPFGLFEFLRMPFGLRNAGQTFQRFMDGAIRGLSFCHAYLDDLLVASSTPEEHVNHLRIVFQRLVEHGVVVNMAKCELGVRQLSFLGHVISASGVLPQPNKVEAVQGFPQPTAKRQLREFLGLVNFYRRFIPRCAHILQPLHDLLATSRNGSDTLSWSQEAKEAFCEVKDALANAALLEYPRSGVPQSVMVDASDTAVGAVLQQLVGGIWRPISFFSRKLTPTERRYSTFGRELLAVYAAIRHFRHFLEGVEFFVLTDHKPLTYALRSLSSDGGTHTARERRQMSYISEFTTDIRHVKGGDNEVADALSRNPVNAIMPTLQVDLPALAAAQREDDELKHLLTATTALNLEWIPVPGSEDKVCCDTSVSRTRPFVPASLRRHVFESLHRLSHPGIRATQRLVTARFVWPGVNRDVRRWARECVACQRSKIQRHTSTALGTLPTPDSRFDHVHLDIVGPLPPCHGKAYLLTCVDRFTRWAEAIPIADITAETVASAFLYHWVARFGVPSTITTDRGRQFESALFTAISQLMGTSRIRTTAYHPMSNGMVERFHRQLKAALTATEEHNWVEALPLVLLGIRSTLKEDIGCSAAELVYGTTLRLPGELFARGSEEASIACSDYALRLRNVMSKLRAVPPRPPGSRVVHVDPQLTSCPYVFVRHDAVRRPLQPPYDGPFQVLRRGNKQFTIKRNGREEVVSLDRIKPAHMDRDDAVLPPLRESSPGPPASMPAQVHEVPSRLTHSGRLSRAPTRLDL</sequence>
<dbReference type="GO" id="GO:0003964">
    <property type="term" value="F:RNA-directed DNA polymerase activity"/>
    <property type="evidence" value="ECO:0007669"/>
    <property type="project" value="UniProtKB-KW"/>
</dbReference>
<feature type="domain" description="Peptidase A2" evidence="14">
    <location>
        <begin position="41"/>
        <end position="113"/>
    </location>
</feature>
<dbReference type="InterPro" id="IPR041577">
    <property type="entry name" value="RT_RNaseH_2"/>
</dbReference>
<evidence type="ECO:0000256" key="2">
    <source>
        <dbReference type="ARBA" id="ARBA00022670"/>
    </source>
</evidence>
<evidence type="ECO:0000256" key="8">
    <source>
        <dbReference type="ARBA" id="ARBA00022842"/>
    </source>
</evidence>
<dbReference type="FunFam" id="2.40.70.10:FF:000130">
    <property type="entry name" value="Retrovirus-related Pol polyprotein from transposon opus-like Protein"/>
    <property type="match status" value="1"/>
</dbReference>
<evidence type="ECO:0000256" key="4">
    <source>
        <dbReference type="ARBA" id="ARBA00022695"/>
    </source>
</evidence>
<dbReference type="FunFam" id="3.10.20.370:FF:000001">
    <property type="entry name" value="Retrovirus-related Pol polyprotein from transposon 17.6-like protein"/>
    <property type="match status" value="1"/>
</dbReference>
<accession>A0A224Z7V0</accession>
<dbReference type="Pfam" id="PF00665">
    <property type="entry name" value="rve"/>
    <property type="match status" value="1"/>
</dbReference>
<keyword evidence="3" id="KW-0808">Transferase</keyword>
<keyword evidence="5" id="KW-0540">Nuclease</keyword>
<dbReference type="FunFam" id="3.30.420.10:FF:000032">
    <property type="entry name" value="Retrovirus-related Pol polyprotein from transposon 297-like Protein"/>
    <property type="match status" value="1"/>
</dbReference>
<dbReference type="AlphaFoldDB" id="A0A224Z7V0"/>
<evidence type="ECO:0000259" key="14">
    <source>
        <dbReference type="PROSITE" id="PS50175"/>
    </source>
</evidence>
<evidence type="ECO:0000256" key="13">
    <source>
        <dbReference type="SAM" id="MobiDB-lite"/>
    </source>
</evidence>
<dbReference type="Pfam" id="PF00078">
    <property type="entry name" value="RVT_1"/>
    <property type="match status" value="1"/>
</dbReference>
<evidence type="ECO:0000256" key="11">
    <source>
        <dbReference type="ARBA" id="ARBA00022918"/>
    </source>
</evidence>
<dbReference type="InterPro" id="IPR043128">
    <property type="entry name" value="Rev_trsase/Diguanyl_cyclase"/>
</dbReference>
<evidence type="ECO:0000256" key="10">
    <source>
        <dbReference type="ARBA" id="ARBA00022908"/>
    </source>
</evidence>
<proteinExistence type="predicted"/>
<dbReference type="GO" id="GO:0006508">
    <property type="term" value="P:proteolysis"/>
    <property type="evidence" value="ECO:0007669"/>
    <property type="project" value="UniProtKB-KW"/>
</dbReference>
<dbReference type="CDD" id="cd06094">
    <property type="entry name" value="RP_Saci_like"/>
    <property type="match status" value="1"/>
</dbReference>
<organism evidence="17">
    <name type="scientific">Rhipicephalus zambeziensis</name>
    <dbReference type="NCBI Taxonomy" id="60191"/>
    <lineage>
        <taxon>Eukaryota</taxon>
        <taxon>Metazoa</taxon>
        <taxon>Ecdysozoa</taxon>
        <taxon>Arthropoda</taxon>
        <taxon>Chelicerata</taxon>
        <taxon>Arachnida</taxon>
        <taxon>Acari</taxon>
        <taxon>Parasitiformes</taxon>
        <taxon>Ixodida</taxon>
        <taxon>Ixodoidea</taxon>
        <taxon>Ixodidae</taxon>
        <taxon>Rhipicephalinae</taxon>
        <taxon>Rhipicephalus</taxon>
        <taxon>Rhipicephalus</taxon>
    </lineage>
</organism>
<dbReference type="InterPro" id="IPR001969">
    <property type="entry name" value="Aspartic_peptidase_AS"/>
</dbReference>
<dbReference type="InterPro" id="IPR021109">
    <property type="entry name" value="Peptidase_aspartic_dom_sf"/>
</dbReference>
<dbReference type="InterPro" id="IPR000477">
    <property type="entry name" value="RT_dom"/>
</dbReference>
<dbReference type="InterPro" id="IPR001584">
    <property type="entry name" value="Integrase_cat-core"/>
</dbReference>
<feature type="domain" description="Integrase catalytic" evidence="16">
    <location>
        <begin position="743"/>
        <end position="915"/>
    </location>
</feature>
<evidence type="ECO:0000313" key="17">
    <source>
        <dbReference type="EMBL" id="MAA23521.1"/>
    </source>
</evidence>
<dbReference type="CDD" id="cd01647">
    <property type="entry name" value="RT_LTR"/>
    <property type="match status" value="1"/>
</dbReference>
<dbReference type="InterPro" id="IPR012337">
    <property type="entry name" value="RNaseH-like_sf"/>
</dbReference>
<dbReference type="PROSITE" id="PS00141">
    <property type="entry name" value="ASP_PROTEASE"/>
    <property type="match status" value="1"/>
</dbReference>
<dbReference type="SUPFAM" id="SSF56672">
    <property type="entry name" value="DNA/RNA polymerases"/>
    <property type="match status" value="1"/>
</dbReference>
<dbReference type="FunFam" id="1.10.340.70:FF:000006">
    <property type="entry name" value="Retrovirus-related Pol polyprotein from transposon 297-like Protein"/>
    <property type="match status" value="1"/>
</dbReference>
<evidence type="ECO:0000259" key="15">
    <source>
        <dbReference type="PROSITE" id="PS50878"/>
    </source>
</evidence>
<dbReference type="CDD" id="cd09274">
    <property type="entry name" value="RNase_HI_RT_Ty3"/>
    <property type="match status" value="1"/>
</dbReference>
<dbReference type="InterPro" id="IPR034132">
    <property type="entry name" value="RP_Saci-like"/>
</dbReference>
<dbReference type="PROSITE" id="PS50994">
    <property type="entry name" value="INTEGRASE"/>
    <property type="match status" value="1"/>
</dbReference>
<dbReference type="PANTHER" id="PTHR37984:SF5">
    <property type="entry name" value="PROTEIN NYNRIN-LIKE"/>
    <property type="match status" value="1"/>
</dbReference>
<dbReference type="SUPFAM" id="SSF50630">
    <property type="entry name" value="Acid proteases"/>
    <property type="match status" value="1"/>
</dbReference>
<dbReference type="Pfam" id="PF17921">
    <property type="entry name" value="Integrase_H2C2"/>
    <property type="match status" value="1"/>
</dbReference>
<keyword evidence="11" id="KW-0695">RNA-directed DNA polymerase</keyword>
<dbReference type="Gene3D" id="2.40.70.10">
    <property type="entry name" value="Acid Proteases"/>
    <property type="match status" value="1"/>
</dbReference>
<dbReference type="InterPro" id="IPR050951">
    <property type="entry name" value="Retrovirus_Pol_polyprotein"/>
</dbReference>
<keyword evidence="9" id="KW-0694">RNA-binding</keyword>
<dbReference type="FunFam" id="3.10.10.10:FF:000007">
    <property type="entry name" value="Retrovirus-related Pol polyprotein from transposon 17.6-like Protein"/>
    <property type="match status" value="1"/>
</dbReference>
<keyword evidence="4" id="KW-0548">Nucleotidyltransferase</keyword>
<dbReference type="GO" id="GO:0042575">
    <property type="term" value="C:DNA polymerase complex"/>
    <property type="evidence" value="ECO:0007669"/>
    <property type="project" value="UniProtKB-ARBA"/>
</dbReference>
<dbReference type="SUPFAM" id="SSF53098">
    <property type="entry name" value="Ribonuclease H-like"/>
    <property type="match status" value="1"/>
</dbReference>
<evidence type="ECO:0000256" key="5">
    <source>
        <dbReference type="ARBA" id="ARBA00022722"/>
    </source>
</evidence>
<reference evidence="17" key="1">
    <citation type="journal article" date="2017" name="Parasit. Vectors">
        <title>Sialotranscriptomics of Rhipicephalus zambeziensis reveals intricate expression profiles of secretory proteins and suggests tight temporal transcriptional regulation during blood-feeding.</title>
        <authorList>
            <person name="de Castro M.H."/>
            <person name="de Klerk D."/>
            <person name="Pienaar R."/>
            <person name="Rees D.J.G."/>
            <person name="Mans B.J."/>
        </authorList>
    </citation>
    <scope>NUCLEOTIDE SEQUENCE</scope>
    <source>
        <tissue evidence="17">Salivary glands</tissue>
    </source>
</reference>
<dbReference type="PANTHER" id="PTHR37984">
    <property type="entry name" value="PROTEIN CBG26694"/>
    <property type="match status" value="1"/>
</dbReference>
<evidence type="ECO:0000256" key="3">
    <source>
        <dbReference type="ARBA" id="ARBA00022679"/>
    </source>
</evidence>
<dbReference type="GO" id="GO:0003723">
    <property type="term" value="F:RNA binding"/>
    <property type="evidence" value="ECO:0007669"/>
    <property type="project" value="UniProtKB-KW"/>
</dbReference>
<dbReference type="InterPro" id="IPR001995">
    <property type="entry name" value="Peptidase_A2_cat"/>
</dbReference>
<dbReference type="InterPro" id="IPR043502">
    <property type="entry name" value="DNA/RNA_pol_sf"/>
</dbReference>
<dbReference type="EC" id="2.7.7.49" evidence="1"/>
<dbReference type="GO" id="GO:0004519">
    <property type="term" value="F:endonuclease activity"/>
    <property type="evidence" value="ECO:0007669"/>
    <property type="project" value="UniProtKB-KW"/>
</dbReference>
<dbReference type="EMBL" id="GFPF01012375">
    <property type="protein sequence ID" value="MAA23521.1"/>
    <property type="molecule type" value="Transcribed_RNA"/>
</dbReference>
<evidence type="ECO:0000256" key="9">
    <source>
        <dbReference type="ARBA" id="ARBA00022884"/>
    </source>
</evidence>
<protein>
    <recommendedName>
        <fullName evidence="1">RNA-directed DNA polymerase</fullName>
        <ecNumber evidence="1">2.7.7.49</ecNumber>
    </recommendedName>
</protein>
<keyword evidence="10" id="KW-0229">DNA integration</keyword>
<dbReference type="Gene3D" id="1.10.340.70">
    <property type="match status" value="1"/>
</dbReference>
<evidence type="ECO:0000259" key="16">
    <source>
        <dbReference type="PROSITE" id="PS50994"/>
    </source>
</evidence>
<dbReference type="InterPro" id="IPR036397">
    <property type="entry name" value="RNaseH_sf"/>
</dbReference>
<dbReference type="PROSITE" id="PS50175">
    <property type="entry name" value="ASP_PROT_RETROV"/>
    <property type="match status" value="1"/>
</dbReference>
<evidence type="ECO:0000256" key="6">
    <source>
        <dbReference type="ARBA" id="ARBA00022759"/>
    </source>
</evidence>
<dbReference type="Pfam" id="PF17919">
    <property type="entry name" value="RT_RNaseH_2"/>
    <property type="match status" value="1"/>
</dbReference>
<dbReference type="Gene3D" id="3.30.70.270">
    <property type="match status" value="2"/>
</dbReference>
<dbReference type="InterPro" id="IPR041588">
    <property type="entry name" value="Integrase_H2C2"/>
</dbReference>
<feature type="domain" description="Reverse transcriptase" evidence="15">
    <location>
        <begin position="218"/>
        <end position="396"/>
    </location>
</feature>
<dbReference type="FunFam" id="3.30.70.270:FF:000026">
    <property type="entry name" value="Transposon Ty3-G Gag-Pol polyprotein"/>
    <property type="match status" value="1"/>
</dbReference>
<dbReference type="GO" id="GO:0004190">
    <property type="term" value="F:aspartic-type endopeptidase activity"/>
    <property type="evidence" value="ECO:0007669"/>
    <property type="project" value="InterPro"/>
</dbReference>